<comment type="similarity">
    <text evidence="2 7">Belongs to the sodium:solute symporter (SSF) (TC 2.A.21) family.</text>
</comment>
<dbReference type="GO" id="GO:0005886">
    <property type="term" value="C:plasma membrane"/>
    <property type="evidence" value="ECO:0007669"/>
    <property type="project" value="TreeGrafter"/>
</dbReference>
<feature type="transmembrane region" description="Helical" evidence="8">
    <location>
        <begin position="377"/>
        <end position="401"/>
    </location>
</feature>
<evidence type="ECO:0000256" key="5">
    <source>
        <dbReference type="ARBA" id="ARBA00022989"/>
    </source>
</evidence>
<evidence type="ECO:0000256" key="3">
    <source>
        <dbReference type="ARBA" id="ARBA00022448"/>
    </source>
</evidence>
<feature type="transmembrane region" description="Helical" evidence="8">
    <location>
        <begin position="115"/>
        <end position="137"/>
    </location>
</feature>
<dbReference type="EMBL" id="CP072943">
    <property type="protein sequence ID" value="QTX32112.1"/>
    <property type="molecule type" value="Genomic_DNA"/>
</dbReference>
<name>A0A9Q7EZE2_9BACT</name>
<evidence type="ECO:0000313" key="9">
    <source>
        <dbReference type="EMBL" id="QTX32112.1"/>
    </source>
</evidence>
<feature type="transmembrane region" description="Helical" evidence="8">
    <location>
        <begin position="408"/>
        <end position="426"/>
    </location>
</feature>
<comment type="subcellular location">
    <subcellularLocation>
        <location evidence="1">Membrane</location>
        <topology evidence="1">Multi-pass membrane protein</topology>
    </subcellularLocation>
</comment>
<feature type="transmembrane region" description="Helical" evidence="8">
    <location>
        <begin position="438"/>
        <end position="456"/>
    </location>
</feature>
<evidence type="ECO:0000256" key="4">
    <source>
        <dbReference type="ARBA" id="ARBA00022692"/>
    </source>
</evidence>
<keyword evidence="3" id="KW-0813">Transport</keyword>
<feature type="transmembrane region" description="Helical" evidence="8">
    <location>
        <begin position="184"/>
        <end position="208"/>
    </location>
</feature>
<feature type="transmembrane region" description="Helical" evidence="8">
    <location>
        <begin position="157"/>
        <end position="177"/>
    </location>
</feature>
<keyword evidence="10" id="KW-1185">Reference proteome</keyword>
<protein>
    <submittedName>
        <fullName evidence="9">Sodium:solute symporter family protein</fullName>
    </submittedName>
</protein>
<feature type="transmembrane region" description="Helical" evidence="8">
    <location>
        <begin position="74"/>
        <end position="94"/>
    </location>
</feature>
<reference evidence="10" key="1">
    <citation type="submission" date="2021-04" db="EMBL/GenBank/DDBJ databases">
        <title>A novel Synergistetes isolate from a pyrite-forming mixed culture.</title>
        <authorList>
            <person name="Bunk B."/>
            <person name="Sproer C."/>
            <person name="Spring S."/>
            <person name="Pester M."/>
        </authorList>
    </citation>
    <scope>NUCLEOTIDE SEQUENCE [LARGE SCALE GENOMIC DNA]</scope>
    <source>
        <strain evidence="10">J.5.4.2-T.3.5.2</strain>
    </source>
</reference>
<dbReference type="InterPro" id="IPR038377">
    <property type="entry name" value="Na/Glc_symporter_sf"/>
</dbReference>
<evidence type="ECO:0000256" key="2">
    <source>
        <dbReference type="ARBA" id="ARBA00006434"/>
    </source>
</evidence>
<accession>A0A9Q7EZE2</accession>
<dbReference type="Gene3D" id="1.20.1730.10">
    <property type="entry name" value="Sodium/glucose cotransporter"/>
    <property type="match status" value="1"/>
</dbReference>
<keyword evidence="5 8" id="KW-1133">Transmembrane helix</keyword>
<feature type="transmembrane region" description="Helical" evidence="8">
    <location>
        <begin position="298"/>
        <end position="320"/>
    </location>
</feature>
<dbReference type="CDD" id="cd10322">
    <property type="entry name" value="SLC5sbd"/>
    <property type="match status" value="1"/>
</dbReference>
<feature type="transmembrane region" description="Helical" evidence="8">
    <location>
        <begin position="44"/>
        <end position="68"/>
    </location>
</feature>
<evidence type="ECO:0000256" key="7">
    <source>
        <dbReference type="RuleBase" id="RU362091"/>
    </source>
</evidence>
<dbReference type="GO" id="GO:0022857">
    <property type="term" value="F:transmembrane transporter activity"/>
    <property type="evidence" value="ECO:0007669"/>
    <property type="project" value="InterPro"/>
</dbReference>
<dbReference type="PANTHER" id="PTHR48086:SF7">
    <property type="entry name" value="SODIUM-SOLUTE SYMPORTER-RELATED"/>
    <property type="match status" value="1"/>
</dbReference>
<evidence type="ECO:0000256" key="6">
    <source>
        <dbReference type="ARBA" id="ARBA00023136"/>
    </source>
</evidence>
<dbReference type="Pfam" id="PF00474">
    <property type="entry name" value="SSF"/>
    <property type="match status" value="1"/>
</dbReference>
<keyword evidence="4 8" id="KW-0812">Transmembrane</keyword>
<dbReference type="AlphaFoldDB" id="A0A9Q7EZE2"/>
<feature type="transmembrane region" description="Helical" evidence="8">
    <location>
        <begin position="228"/>
        <end position="250"/>
    </location>
</feature>
<feature type="transmembrane region" description="Helical" evidence="8">
    <location>
        <begin position="262"/>
        <end position="286"/>
    </location>
</feature>
<dbReference type="Proteomes" id="UP000671879">
    <property type="component" value="Chromosome"/>
</dbReference>
<gene>
    <name evidence="9" type="ORF">KAR29_12500</name>
</gene>
<feature type="transmembrane region" description="Helical" evidence="8">
    <location>
        <begin position="6"/>
        <end position="23"/>
    </location>
</feature>
<organism evidence="9 10">
    <name type="scientific">Aminithiophilus ramosus</name>
    <dbReference type="NCBI Taxonomy" id="3029084"/>
    <lineage>
        <taxon>Bacteria</taxon>
        <taxon>Thermotogati</taxon>
        <taxon>Synergistota</taxon>
        <taxon>Synergistia</taxon>
        <taxon>Synergistales</taxon>
        <taxon>Aminithiophilaceae</taxon>
        <taxon>Aminithiophilus</taxon>
    </lineage>
</organism>
<sequence length="465" mass="49339">MQISGYFWMIVAYLVIVVCYGAYIARKGVNSSDDFMTTGRKLPLWVLVGTLIATWYGGGGITGTANIVYTKGPLAGLLFEFASPLAIAFIYFLASRIRSNENVTIPELFGEKYGNPARVLGSIFIVLAYVGICSYQFKGAGYVMNIVAGIPVETGTAIAAVVIVFLSVTGGLLTVAYTDAMTALFIFVSLVLSVPFLLNATGGFSGLVAQIPAEKLTLLGGYRPMDTLAYVLAMLFLTLGDQNLFTRFGAAKTEKIAKNSAIGFIVGSIVLSCLNVFIATVAIPYLPGIKPDTAFLMVATHMLPFVLGGCLLAAAIAFMITTGDSFLLSSATSIYNDIIKPHFRKNVGGKQDLLVMRGLIVFLGVFSYLLITRFSDILSVMMYAYTIYGAAITPALIAALCWKRVTPAGGLSSMVVGGVTTLAWELGLKAHFGGVDSAFVAIPASIVVLVAVSLCTSKRSGDSVR</sequence>
<dbReference type="InterPro" id="IPR001734">
    <property type="entry name" value="Na/solute_symporter"/>
</dbReference>
<evidence type="ECO:0000313" key="10">
    <source>
        <dbReference type="Proteomes" id="UP000671879"/>
    </source>
</evidence>
<evidence type="ECO:0000256" key="1">
    <source>
        <dbReference type="ARBA" id="ARBA00004141"/>
    </source>
</evidence>
<dbReference type="RefSeq" id="WP_274373324.1">
    <property type="nucleotide sequence ID" value="NZ_CP072943.1"/>
</dbReference>
<proteinExistence type="inferred from homology"/>
<dbReference type="PROSITE" id="PS50283">
    <property type="entry name" value="NA_SOLUT_SYMP_3"/>
    <property type="match status" value="1"/>
</dbReference>
<feature type="transmembrane region" description="Helical" evidence="8">
    <location>
        <begin position="354"/>
        <end position="371"/>
    </location>
</feature>
<keyword evidence="6 8" id="KW-0472">Membrane</keyword>
<dbReference type="KEGG" id="aram:KAR29_12500"/>
<evidence type="ECO:0000256" key="8">
    <source>
        <dbReference type="SAM" id="Phobius"/>
    </source>
</evidence>
<dbReference type="PANTHER" id="PTHR48086">
    <property type="entry name" value="SODIUM/PROLINE SYMPORTER-RELATED"/>
    <property type="match status" value="1"/>
</dbReference>
<dbReference type="InterPro" id="IPR050277">
    <property type="entry name" value="Sodium:Solute_Symporter"/>
</dbReference>